<dbReference type="OMA" id="MPILASC"/>
<dbReference type="InterPro" id="IPR028608">
    <property type="entry name" value="CIAO1/Cia1"/>
</dbReference>
<dbReference type="GO" id="GO:0016226">
    <property type="term" value="P:iron-sulfur cluster assembly"/>
    <property type="evidence" value="ECO:0007669"/>
    <property type="project" value="UniProtKB-UniRule"/>
</dbReference>
<dbReference type="Proteomes" id="UP000006514">
    <property type="component" value="Unassembled WGS sequence"/>
</dbReference>
<organism evidence="5 6">
    <name type="scientific">Auricularia subglabra (strain TFB-10046 / SS5)</name>
    <name type="common">White-rot fungus</name>
    <name type="synonym">Auricularia delicata (strain TFB10046)</name>
    <dbReference type="NCBI Taxonomy" id="717982"/>
    <lineage>
        <taxon>Eukaryota</taxon>
        <taxon>Fungi</taxon>
        <taxon>Dikarya</taxon>
        <taxon>Basidiomycota</taxon>
        <taxon>Agaricomycotina</taxon>
        <taxon>Agaricomycetes</taxon>
        <taxon>Auriculariales</taxon>
        <taxon>Auriculariaceae</taxon>
        <taxon>Auricularia</taxon>
    </lineage>
</organism>
<feature type="repeat" description="WD" evidence="4">
    <location>
        <begin position="311"/>
        <end position="340"/>
    </location>
</feature>
<feature type="repeat" description="WD" evidence="4">
    <location>
        <begin position="56"/>
        <end position="97"/>
    </location>
</feature>
<evidence type="ECO:0000313" key="6">
    <source>
        <dbReference type="Proteomes" id="UP000006514"/>
    </source>
</evidence>
<name>J0WSP4_AURST</name>
<dbReference type="InterPro" id="IPR036322">
    <property type="entry name" value="WD40_repeat_dom_sf"/>
</dbReference>
<dbReference type="eggNOG" id="KOG0645">
    <property type="taxonomic scope" value="Eukaryota"/>
</dbReference>
<feature type="repeat" description="WD" evidence="4">
    <location>
        <begin position="147"/>
        <end position="178"/>
    </location>
</feature>
<reference evidence="6" key="1">
    <citation type="journal article" date="2012" name="Science">
        <title>The Paleozoic origin of enzymatic lignin decomposition reconstructed from 31 fungal genomes.</title>
        <authorList>
            <person name="Floudas D."/>
            <person name="Binder M."/>
            <person name="Riley R."/>
            <person name="Barry K."/>
            <person name="Blanchette R.A."/>
            <person name="Henrissat B."/>
            <person name="Martinez A.T."/>
            <person name="Otillar R."/>
            <person name="Spatafora J.W."/>
            <person name="Yadav J.S."/>
            <person name="Aerts A."/>
            <person name="Benoit I."/>
            <person name="Boyd A."/>
            <person name="Carlson A."/>
            <person name="Copeland A."/>
            <person name="Coutinho P.M."/>
            <person name="de Vries R.P."/>
            <person name="Ferreira P."/>
            <person name="Findley K."/>
            <person name="Foster B."/>
            <person name="Gaskell J."/>
            <person name="Glotzer D."/>
            <person name="Gorecki P."/>
            <person name="Heitman J."/>
            <person name="Hesse C."/>
            <person name="Hori C."/>
            <person name="Igarashi K."/>
            <person name="Jurgens J.A."/>
            <person name="Kallen N."/>
            <person name="Kersten P."/>
            <person name="Kohler A."/>
            <person name="Kuees U."/>
            <person name="Kumar T.K.A."/>
            <person name="Kuo A."/>
            <person name="LaButti K."/>
            <person name="Larrondo L.F."/>
            <person name="Lindquist E."/>
            <person name="Ling A."/>
            <person name="Lombard V."/>
            <person name="Lucas S."/>
            <person name="Lundell T."/>
            <person name="Martin R."/>
            <person name="McLaughlin D.J."/>
            <person name="Morgenstern I."/>
            <person name="Morin E."/>
            <person name="Murat C."/>
            <person name="Nagy L.G."/>
            <person name="Nolan M."/>
            <person name="Ohm R.A."/>
            <person name="Patyshakuliyeva A."/>
            <person name="Rokas A."/>
            <person name="Ruiz-Duenas F.J."/>
            <person name="Sabat G."/>
            <person name="Salamov A."/>
            <person name="Samejima M."/>
            <person name="Schmutz J."/>
            <person name="Slot J.C."/>
            <person name="St John F."/>
            <person name="Stenlid J."/>
            <person name="Sun H."/>
            <person name="Sun S."/>
            <person name="Syed K."/>
            <person name="Tsang A."/>
            <person name="Wiebenga A."/>
            <person name="Young D."/>
            <person name="Pisabarro A."/>
            <person name="Eastwood D.C."/>
            <person name="Martin F."/>
            <person name="Cullen D."/>
            <person name="Grigoriev I.V."/>
            <person name="Hibbett D.S."/>
        </authorList>
    </citation>
    <scope>NUCLEOTIDE SEQUENCE [LARGE SCALE GENOMIC DNA]</scope>
    <source>
        <strain evidence="6">TFB10046</strain>
    </source>
</reference>
<dbReference type="AlphaFoldDB" id="J0WSP4"/>
<keyword evidence="2" id="KW-0677">Repeat</keyword>
<dbReference type="OrthoDB" id="284782at2759"/>
<proteinExistence type="inferred from homology"/>
<feature type="repeat" description="WD" evidence="4">
    <location>
        <begin position="8"/>
        <end position="38"/>
    </location>
</feature>
<dbReference type="InterPro" id="IPR019775">
    <property type="entry name" value="WD40_repeat_CS"/>
</dbReference>
<dbReference type="InParanoid" id="J0WSP4"/>
<comment type="similarity">
    <text evidence="3">Belongs to the WD repeat CIA1 family.</text>
</comment>
<evidence type="ECO:0000256" key="1">
    <source>
        <dbReference type="ARBA" id="ARBA00022574"/>
    </source>
</evidence>
<evidence type="ECO:0000256" key="4">
    <source>
        <dbReference type="PROSITE-ProRule" id="PRU00221"/>
    </source>
</evidence>
<feature type="repeat" description="WD" evidence="4">
    <location>
        <begin position="192"/>
        <end position="223"/>
    </location>
</feature>
<dbReference type="Gene3D" id="2.130.10.10">
    <property type="entry name" value="YVTN repeat-like/Quinoprotein amine dehydrogenase"/>
    <property type="match status" value="1"/>
</dbReference>
<dbReference type="EMBL" id="JH687866">
    <property type="protein sequence ID" value="EJD36282.1"/>
    <property type="molecule type" value="Genomic_DNA"/>
</dbReference>
<dbReference type="HAMAP" id="MF_03037">
    <property type="entry name" value="ciao1"/>
    <property type="match status" value="1"/>
</dbReference>
<evidence type="ECO:0000313" key="5">
    <source>
        <dbReference type="EMBL" id="EJD36282.1"/>
    </source>
</evidence>
<dbReference type="SMART" id="SM00320">
    <property type="entry name" value="WD40"/>
    <property type="match status" value="7"/>
</dbReference>
<dbReference type="InterPro" id="IPR020472">
    <property type="entry name" value="WD40_PAC1"/>
</dbReference>
<protein>
    <recommendedName>
        <fullName evidence="3">Probable cytosolic iron-sulfur protein assembly protein 1</fullName>
    </recommendedName>
</protein>
<dbReference type="PROSITE" id="PS00678">
    <property type="entry name" value="WD_REPEATS_1"/>
    <property type="match status" value="2"/>
</dbReference>
<dbReference type="InterPro" id="IPR015943">
    <property type="entry name" value="WD40/YVTN_repeat-like_dom_sf"/>
</dbReference>
<keyword evidence="1 4" id="KW-0853">WD repeat</keyword>
<dbReference type="Pfam" id="PF00400">
    <property type="entry name" value="WD40"/>
    <property type="match status" value="7"/>
</dbReference>
<dbReference type="InterPro" id="IPR001680">
    <property type="entry name" value="WD40_rpt"/>
</dbReference>
<keyword evidence="6" id="KW-1185">Reference proteome</keyword>
<dbReference type="PROSITE" id="PS50294">
    <property type="entry name" value="WD_REPEATS_REGION"/>
    <property type="match status" value="5"/>
</dbReference>
<gene>
    <name evidence="3" type="primary">CIA1</name>
    <name evidence="5" type="ORF">AURDEDRAFT_117125</name>
</gene>
<dbReference type="PRINTS" id="PR00320">
    <property type="entry name" value="GPROTEINBRPT"/>
</dbReference>
<evidence type="ECO:0000256" key="3">
    <source>
        <dbReference type="HAMAP-Rule" id="MF_03037"/>
    </source>
</evidence>
<dbReference type="SUPFAM" id="SSF50978">
    <property type="entry name" value="WD40 repeat-like"/>
    <property type="match status" value="1"/>
</dbReference>
<dbReference type="PANTHER" id="PTHR19920">
    <property type="entry name" value="WD40 PROTEIN CIAO1"/>
    <property type="match status" value="1"/>
</dbReference>
<dbReference type="GO" id="GO:0097361">
    <property type="term" value="C:cytosolic [4Fe-4S] assembly targeting complex"/>
    <property type="evidence" value="ECO:0007669"/>
    <property type="project" value="InterPro"/>
</dbReference>
<feature type="repeat" description="WD" evidence="4">
    <location>
        <begin position="102"/>
        <end position="135"/>
    </location>
</feature>
<comment type="function">
    <text evidence="3">Essential component of the cytosolic iron-sulfur (Fe/S) protein assembly machinery. Required for the maturation of extramitochondrial Fe/S proteins.</text>
</comment>
<dbReference type="KEGG" id="adl:AURDEDRAFT_117125"/>
<dbReference type="CDD" id="cd00200">
    <property type="entry name" value="WD40"/>
    <property type="match status" value="1"/>
</dbReference>
<evidence type="ECO:0000256" key="2">
    <source>
        <dbReference type="ARBA" id="ARBA00022737"/>
    </source>
</evidence>
<dbReference type="PANTHER" id="PTHR19920:SF0">
    <property type="entry name" value="CYTOSOLIC IRON-SULFUR PROTEIN ASSEMBLY PROTEIN CIAO1-RELATED"/>
    <property type="match status" value="1"/>
</dbReference>
<accession>J0WSP4</accession>
<sequence>MLEPVAALEGHDDRVWDVAWNAERNLLASCGADKTIRIVAFSSSSARDFQNVERIATGHRRTVRSIAWTPNGRTLAAASFDSTISVWEYSADEKLWECSATLEGHETEVKRVAFNRDGTLLATCGRDKSVWVWEVHEDADFECLSVQMEHSQDVKAVAWHPTHDVLASASYDDSIRLYLDDPADDWYSFTTLTEHQSTVWDIAFSPCGRFLASVSDDLTIRIWRTDDRNLRVWTCVTVLSDAHSRPIYSIAWTKGPDWDPHAGRRGRIASAAGDGRVNVWDVTWQDSDENKAPPETLLIARLEEAHGVCDVNTVRWCPRPGAEDLLATAGDDGAVRVWKLTKRIRDEGPR</sequence>
<dbReference type="PROSITE" id="PS50082">
    <property type="entry name" value="WD_REPEATS_2"/>
    <property type="match status" value="6"/>
</dbReference>